<gene>
    <name evidence="1" type="ORF">EMEDMD4_1310099</name>
</gene>
<evidence type="ECO:0000313" key="1">
    <source>
        <dbReference type="EMBL" id="VTZ60105.1"/>
    </source>
</evidence>
<protein>
    <submittedName>
        <fullName evidence="1">Uncharacterized protein</fullName>
    </submittedName>
</protein>
<dbReference type="Proteomes" id="UP000507954">
    <property type="component" value="Unassembled WGS sequence"/>
</dbReference>
<dbReference type="AlphaFoldDB" id="A0A508WRG8"/>
<sequence length="86" mass="9315">MRWRNFRRTASLCEGFVPKLLMAGAHKYPVLVTKCGRPGQSVPQGIHATGLGPGSSTLFMAISFHTGQSTLQPGAKPIVDVQRPRL</sequence>
<dbReference type="EMBL" id="CABFNB010000037">
    <property type="protein sequence ID" value="VTZ60105.1"/>
    <property type="molecule type" value="Genomic_DNA"/>
</dbReference>
<name>A0A508WRG8_9HYPH</name>
<accession>A0A508WRG8</accession>
<organism evidence="1">
    <name type="scientific">Sinorhizobium medicae</name>
    <dbReference type="NCBI Taxonomy" id="110321"/>
    <lineage>
        <taxon>Bacteria</taxon>
        <taxon>Pseudomonadati</taxon>
        <taxon>Pseudomonadota</taxon>
        <taxon>Alphaproteobacteria</taxon>
        <taxon>Hyphomicrobiales</taxon>
        <taxon>Rhizobiaceae</taxon>
        <taxon>Sinorhizobium/Ensifer group</taxon>
        <taxon>Sinorhizobium</taxon>
    </lineage>
</organism>
<reference evidence="1" key="1">
    <citation type="submission" date="2019-06" db="EMBL/GenBank/DDBJ databases">
        <authorList>
            <person name="Le Quere A."/>
            <person name="Colella S."/>
        </authorList>
    </citation>
    <scope>NUCLEOTIDE SEQUENCE</scope>
    <source>
        <strain evidence="1">EmedicaeMD41</strain>
    </source>
</reference>
<proteinExistence type="predicted"/>